<dbReference type="AlphaFoldDB" id="A0A8C9A9X8"/>
<feature type="domain" description="LTD" evidence="3">
    <location>
        <begin position="81"/>
        <end position="169"/>
    </location>
</feature>
<dbReference type="GO" id="GO:0005652">
    <property type="term" value="C:nuclear lamina"/>
    <property type="evidence" value="ECO:0007669"/>
    <property type="project" value="TreeGrafter"/>
</dbReference>
<dbReference type="GO" id="GO:0090435">
    <property type="term" value="P:protein localization to nuclear envelope"/>
    <property type="evidence" value="ECO:0007669"/>
    <property type="project" value="TreeGrafter"/>
</dbReference>
<dbReference type="Ensembl" id="ENSPSMT00000035379.1">
    <property type="protein sequence ID" value="ENSPSMP00000030663.1"/>
    <property type="gene ID" value="ENSPSMG00000021251.1"/>
</dbReference>
<evidence type="ECO:0000256" key="1">
    <source>
        <dbReference type="ARBA" id="ARBA00023054"/>
    </source>
</evidence>
<dbReference type="GO" id="GO:0051664">
    <property type="term" value="P:nuclear pore localization"/>
    <property type="evidence" value="ECO:0007669"/>
    <property type="project" value="TreeGrafter"/>
</dbReference>
<reference evidence="4" key="2">
    <citation type="submission" date="2025-09" db="UniProtKB">
        <authorList>
            <consortium name="Ensembl"/>
        </authorList>
    </citation>
    <scope>IDENTIFICATION</scope>
</reference>
<keyword evidence="1" id="KW-0175">Coiled coil</keyword>
<dbReference type="Gene3D" id="2.60.40.1260">
    <property type="entry name" value="Lamin Tail domain"/>
    <property type="match status" value="1"/>
</dbReference>
<dbReference type="InterPro" id="IPR001322">
    <property type="entry name" value="Lamin_tail_dom"/>
</dbReference>
<name>A0A8C9A9X8_PROSS</name>
<dbReference type="PROSITE" id="PS51841">
    <property type="entry name" value="LTD"/>
    <property type="match status" value="1"/>
</dbReference>
<evidence type="ECO:0000313" key="4">
    <source>
        <dbReference type="Ensembl" id="ENSPSMP00000030663.1"/>
    </source>
</evidence>
<dbReference type="Gene3D" id="1.20.5.170">
    <property type="match status" value="1"/>
</dbReference>
<dbReference type="GO" id="GO:0007097">
    <property type="term" value="P:nuclear migration"/>
    <property type="evidence" value="ECO:0007669"/>
    <property type="project" value="TreeGrafter"/>
</dbReference>
<accession>A0A8C9A9X8</accession>
<gene>
    <name evidence="4" type="primary">LMNA</name>
</gene>
<proteinExistence type="predicted"/>
<dbReference type="Pfam" id="PF00932">
    <property type="entry name" value="LTD"/>
    <property type="match status" value="1"/>
</dbReference>
<organism evidence="4 5">
    <name type="scientific">Prolemur simus</name>
    <name type="common">Greater bamboo lemur</name>
    <name type="synonym">Hapalemur simus</name>
    <dbReference type="NCBI Taxonomy" id="1328070"/>
    <lineage>
        <taxon>Eukaryota</taxon>
        <taxon>Metazoa</taxon>
        <taxon>Chordata</taxon>
        <taxon>Craniata</taxon>
        <taxon>Vertebrata</taxon>
        <taxon>Euteleostomi</taxon>
        <taxon>Mammalia</taxon>
        <taxon>Eutheria</taxon>
        <taxon>Euarchontoglires</taxon>
        <taxon>Primates</taxon>
        <taxon>Strepsirrhini</taxon>
        <taxon>Lemuriformes</taxon>
        <taxon>Lemuridae</taxon>
        <taxon>Prolemur</taxon>
    </lineage>
</organism>
<dbReference type="GeneTree" id="ENSGT00940000157244"/>
<evidence type="ECO:0000313" key="5">
    <source>
        <dbReference type="Proteomes" id="UP000694414"/>
    </source>
</evidence>
<dbReference type="GO" id="GO:0031507">
    <property type="term" value="P:heterochromatin formation"/>
    <property type="evidence" value="ECO:0007669"/>
    <property type="project" value="TreeGrafter"/>
</dbReference>
<protein>
    <submittedName>
        <fullName evidence="4">Lamin A/C</fullName>
    </submittedName>
</protein>
<reference evidence="4" key="1">
    <citation type="submission" date="2025-08" db="UniProtKB">
        <authorList>
            <consortium name="Ensembl"/>
        </authorList>
    </citation>
    <scope>IDENTIFICATION</scope>
</reference>
<feature type="region of interest" description="Disordered" evidence="2">
    <location>
        <begin position="43"/>
        <end position="96"/>
    </location>
</feature>
<dbReference type="SUPFAM" id="SSF74853">
    <property type="entry name" value="Lamin A/C globular tail domain"/>
    <property type="match status" value="1"/>
</dbReference>
<sequence>MAEMRARMQQQLDEYQELLDIKLALDMEIHWWPLARGWLRLSPSPTSQRSRGRASSHSSQTQGGGSVTKKRKLESTESSRSSFSQHARTSGRVAVEEVDEEGKFVRLRNKSNEDQSMGNWQIKRQNGDDPLLTYRFPPKFTLKAGQVVTVSGRELGPLGWPWVGKGVPE</sequence>
<dbReference type="PANTHER" id="PTHR45721:SF5">
    <property type="entry name" value="PRELAMIN-A_C"/>
    <property type="match status" value="1"/>
</dbReference>
<dbReference type="PANTHER" id="PTHR45721">
    <property type="entry name" value="LAMIN DM0-RELATED"/>
    <property type="match status" value="1"/>
</dbReference>
<evidence type="ECO:0000259" key="3">
    <source>
        <dbReference type="PROSITE" id="PS51841"/>
    </source>
</evidence>
<dbReference type="InterPro" id="IPR036415">
    <property type="entry name" value="Lamin_tail_dom_sf"/>
</dbReference>
<dbReference type="GO" id="GO:0006998">
    <property type="term" value="P:nuclear envelope organization"/>
    <property type="evidence" value="ECO:0007669"/>
    <property type="project" value="TreeGrafter"/>
</dbReference>
<dbReference type="GO" id="GO:0005200">
    <property type="term" value="F:structural constituent of cytoskeleton"/>
    <property type="evidence" value="ECO:0007669"/>
    <property type="project" value="TreeGrafter"/>
</dbReference>
<dbReference type="SUPFAM" id="SSF64593">
    <property type="entry name" value="Intermediate filament protein, coiled coil region"/>
    <property type="match status" value="1"/>
</dbReference>
<dbReference type="Proteomes" id="UP000694414">
    <property type="component" value="Unplaced"/>
</dbReference>
<keyword evidence="5" id="KW-1185">Reference proteome</keyword>
<evidence type="ECO:0000256" key="2">
    <source>
        <dbReference type="SAM" id="MobiDB-lite"/>
    </source>
</evidence>